<organism evidence="2">
    <name type="scientific">Fusarium oxysporum f. sp. pisi HDV247</name>
    <dbReference type="NCBI Taxonomy" id="1080344"/>
    <lineage>
        <taxon>Eukaryota</taxon>
        <taxon>Fungi</taxon>
        <taxon>Dikarya</taxon>
        <taxon>Ascomycota</taxon>
        <taxon>Pezizomycotina</taxon>
        <taxon>Sordariomycetes</taxon>
        <taxon>Hypocreomycetidae</taxon>
        <taxon>Hypocreales</taxon>
        <taxon>Nectriaceae</taxon>
        <taxon>Fusarium</taxon>
        <taxon>Fusarium oxysporum species complex</taxon>
    </lineage>
</organism>
<accession>W9NR56</accession>
<evidence type="ECO:0000313" key="2">
    <source>
        <dbReference type="EMBL" id="EXA32447.1"/>
    </source>
</evidence>
<dbReference type="Proteomes" id="UP000030751">
    <property type="component" value="Unassembled WGS sequence"/>
</dbReference>
<reference evidence="2" key="2">
    <citation type="submission" date="2012-05" db="EMBL/GenBank/DDBJ databases">
        <title>Annotation of the Genome Sequence of Fusarium oxysporum HDV247.</title>
        <authorList>
            <consortium name="The Broad Institute Genomics Platform"/>
            <person name="Ma L.-J."/>
            <person name="Corby-Kistler H."/>
            <person name="Broz K."/>
            <person name="Gale L.R."/>
            <person name="Jonkers W."/>
            <person name="O'Donnell K."/>
            <person name="Ploetz R."/>
            <person name="Steinberg C."/>
            <person name="Schwartz D.C."/>
            <person name="VanEtten H."/>
            <person name="Zhou S."/>
            <person name="Young S.K."/>
            <person name="Zeng Q."/>
            <person name="Gargeya S."/>
            <person name="Fitzgerald M."/>
            <person name="Abouelleil A."/>
            <person name="Alvarado L."/>
            <person name="Chapman S.B."/>
            <person name="Gainer-Dewar J."/>
            <person name="Goldberg J."/>
            <person name="Griggs A."/>
            <person name="Gujja S."/>
            <person name="Hansen M."/>
            <person name="Howarth C."/>
            <person name="Imamovic A."/>
            <person name="Ireland A."/>
            <person name="Larimer J."/>
            <person name="McCowan C."/>
            <person name="Murphy C."/>
            <person name="Pearson M."/>
            <person name="Poon T.W."/>
            <person name="Priest M."/>
            <person name="Roberts A."/>
            <person name="Saif S."/>
            <person name="Shea T."/>
            <person name="Sykes S."/>
            <person name="Wortman J."/>
            <person name="Nusbaum C."/>
            <person name="Birren B."/>
        </authorList>
    </citation>
    <scope>NUCLEOTIDE SEQUENCE</scope>
    <source>
        <strain evidence="2">HDV247</strain>
    </source>
</reference>
<name>W9NR56_FUSOX</name>
<dbReference type="EMBL" id="JH650996">
    <property type="protein sequence ID" value="EXA32447.1"/>
    <property type="molecule type" value="Genomic_DNA"/>
</dbReference>
<dbReference type="AlphaFoldDB" id="W9NR56"/>
<dbReference type="OrthoDB" id="5125733at2759"/>
<proteinExistence type="predicted"/>
<sequence>MPTRIIKIFDSGKRIEIAEENSPAAYAILSYCWGGPQRITLSKARVKNGQLSFDTSTLPQILQDAVRVCGELGLNFLWVDALCIIQDDPEDKAKEIGHMVNIYENSYVAIMASRAKSVEEGFLHPRSHFGADRQSPGFRLPYETKNDQRGSVVLVEESSS</sequence>
<dbReference type="PANTHER" id="PTHR33112:SF16">
    <property type="entry name" value="HETEROKARYON INCOMPATIBILITY DOMAIN-CONTAINING PROTEIN"/>
    <property type="match status" value="1"/>
</dbReference>
<evidence type="ECO:0000259" key="1">
    <source>
        <dbReference type="Pfam" id="PF06985"/>
    </source>
</evidence>
<dbReference type="PANTHER" id="PTHR33112">
    <property type="entry name" value="DOMAIN PROTEIN, PUTATIVE-RELATED"/>
    <property type="match status" value="1"/>
</dbReference>
<dbReference type="InterPro" id="IPR010730">
    <property type="entry name" value="HET"/>
</dbReference>
<protein>
    <recommendedName>
        <fullName evidence="1">Heterokaryon incompatibility domain-containing protein</fullName>
    </recommendedName>
</protein>
<reference evidence="2" key="1">
    <citation type="submission" date="2011-10" db="EMBL/GenBank/DDBJ databases">
        <title>The Genome Sequence of Fusarium oxysporum HDV247.</title>
        <authorList>
            <consortium name="The Broad Institute Genome Sequencing Platform"/>
            <person name="Ma L.-J."/>
            <person name="Gale L.R."/>
            <person name="Schwartz D.C."/>
            <person name="Zhou S."/>
            <person name="Corby-Kistler H."/>
            <person name="Young S.K."/>
            <person name="Zeng Q."/>
            <person name="Gargeya S."/>
            <person name="Fitzgerald M."/>
            <person name="Haas B."/>
            <person name="Abouelleil A."/>
            <person name="Alvarado L."/>
            <person name="Arachchi H.M."/>
            <person name="Berlin A."/>
            <person name="Brown A."/>
            <person name="Chapman S.B."/>
            <person name="Chen Z."/>
            <person name="Dunbar C."/>
            <person name="Freedman E."/>
            <person name="Gearin G."/>
            <person name="Goldberg J."/>
            <person name="Griggs A."/>
            <person name="Gujja S."/>
            <person name="Heiman D."/>
            <person name="Howarth C."/>
            <person name="Larson L."/>
            <person name="Lui A."/>
            <person name="MacDonald P.J.P."/>
            <person name="Montmayeur A."/>
            <person name="Murphy C."/>
            <person name="Neiman D."/>
            <person name="Pearson M."/>
            <person name="Priest M."/>
            <person name="Roberts A."/>
            <person name="Saif S."/>
            <person name="Shea T."/>
            <person name="Shenoy N."/>
            <person name="Sisk P."/>
            <person name="Stolte C."/>
            <person name="Sykes S."/>
            <person name="Wortman J."/>
            <person name="Nusbaum C."/>
            <person name="Birren B."/>
        </authorList>
    </citation>
    <scope>NUCLEOTIDE SEQUENCE [LARGE SCALE GENOMIC DNA]</scope>
    <source>
        <strain evidence="2">HDV247</strain>
    </source>
</reference>
<feature type="domain" description="Heterokaryon incompatibility" evidence="1">
    <location>
        <begin position="26"/>
        <end position="128"/>
    </location>
</feature>
<dbReference type="HOGENOM" id="CLU_1652222_0_0_1"/>
<gene>
    <name evidence="2" type="ORF">FOVG_16368</name>
</gene>
<dbReference type="Pfam" id="PF06985">
    <property type="entry name" value="HET"/>
    <property type="match status" value="1"/>
</dbReference>